<feature type="domain" description="ABC transporter" evidence="9">
    <location>
        <begin position="13"/>
        <end position="243"/>
    </location>
</feature>
<dbReference type="Proteomes" id="UP000292781">
    <property type="component" value="Unassembled WGS sequence"/>
</dbReference>
<dbReference type="GO" id="GO:0140359">
    <property type="term" value="F:ABC-type transporter activity"/>
    <property type="evidence" value="ECO:0007669"/>
    <property type="project" value="UniProtKB-ARBA"/>
</dbReference>
<accession>A0A4Q9VV02</accession>
<dbReference type="InterPro" id="IPR008995">
    <property type="entry name" value="Mo/tungstate-bd_C_term_dom"/>
</dbReference>
<dbReference type="GO" id="GO:0016887">
    <property type="term" value="F:ATP hydrolysis activity"/>
    <property type="evidence" value="ECO:0007669"/>
    <property type="project" value="InterPro"/>
</dbReference>
<keyword evidence="4" id="KW-1003">Cell membrane</keyword>
<dbReference type="InterPro" id="IPR003593">
    <property type="entry name" value="AAA+_ATPase"/>
</dbReference>
<dbReference type="RefSeq" id="WP_131307878.1">
    <property type="nucleotide sequence ID" value="NZ_SJFN01000009.1"/>
</dbReference>
<dbReference type="GO" id="GO:0005524">
    <property type="term" value="F:ATP binding"/>
    <property type="evidence" value="ECO:0007669"/>
    <property type="project" value="UniProtKB-KW"/>
</dbReference>
<organism evidence="10 11">
    <name type="scientific">Siculibacillus lacustris</name>
    <dbReference type="NCBI Taxonomy" id="1549641"/>
    <lineage>
        <taxon>Bacteria</taxon>
        <taxon>Pseudomonadati</taxon>
        <taxon>Pseudomonadota</taxon>
        <taxon>Alphaproteobacteria</taxon>
        <taxon>Hyphomicrobiales</taxon>
        <taxon>Ancalomicrobiaceae</taxon>
        <taxon>Siculibacillus</taxon>
    </lineage>
</organism>
<evidence type="ECO:0000256" key="1">
    <source>
        <dbReference type="ARBA" id="ARBA00004417"/>
    </source>
</evidence>
<gene>
    <name evidence="10" type="ORF">EYW49_07685</name>
</gene>
<dbReference type="InterPro" id="IPR017871">
    <property type="entry name" value="ABC_transporter-like_CS"/>
</dbReference>
<dbReference type="Gene3D" id="3.40.50.300">
    <property type="entry name" value="P-loop containing nucleotide triphosphate hydrolases"/>
    <property type="match status" value="1"/>
</dbReference>
<keyword evidence="7" id="KW-1278">Translocase</keyword>
<evidence type="ECO:0000256" key="3">
    <source>
        <dbReference type="ARBA" id="ARBA00022448"/>
    </source>
</evidence>
<evidence type="ECO:0000256" key="5">
    <source>
        <dbReference type="ARBA" id="ARBA00022741"/>
    </source>
</evidence>
<dbReference type="Pfam" id="PF08402">
    <property type="entry name" value="TOBE_2"/>
    <property type="match status" value="1"/>
</dbReference>
<keyword evidence="6 10" id="KW-0067">ATP-binding</keyword>
<protein>
    <submittedName>
        <fullName evidence="10">ABC transporter ATP-binding protein</fullName>
    </submittedName>
</protein>
<comment type="subcellular location">
    <subcellularLocation>
        <location evidence="1">Cell inner membrane</location>
        <topology evidence="1">Peripheral membrane protein</topology>
    </subcellularLocation>
</comment>
<dbReference type="InterPro" id="IPR027417">
    <property type="entry name" value="P-loop_NTPase"/>
</dbReference>
<dbReference type="InterPro" id="IPR013611">
    <property type="entry name" value="Transp-assoc_OB_typ2"/>
</dbReference>
<proteinExistence type="inferred from homology"/>
<dbReference type="GO" id="GO:0055052">
    <property type="term" value="C:ATP-binding cassette (ABC) transporter complex, substrate-binding subunit-containing"/>
    <property type="evidence" value="ECO:0007669"/>
    <property type="project" value="TreeGrafter"/>
</dbReference>
<dbReference type="SMART" id="SM00382">
    <property type="entry name" value="AAA"/>
    <property type="match status" value="1"/>
</dbReference>
<keyword evidence="3" id="KW-0813">Transport</keyword>
<dbReference type="AlphaFoldDB" id="A0A4Q9VV02"/>
<comment type="caution">
    <text evidence="10">The sequence shown here is derived from an EMBL/GenBank/DDBJ whole genome shotgun (WGS) entry which is preliminary data.</text>
</comment>
<dbReference type="Gene3D" id="2.40.50.140">
    <property type="entry name" value="Nucleic acid-binding proteins"/>
    <property type="match status" value="1"/>
</dbReference>
<dbReference type="PROSITE" id="PS50893">
    <property type="entry name" value="ABC_TRANSPORTER_2"/>
    <property type="match status" value="1"/>
</dbReference>
<evidence type="ECO:0000259" key="9">
    <source>
        <dbReference type="PROSITE" id="PS50893"/>
    </source>
</evidence>
<dbReference type="InterPro" id="IPR003439">
    <property type="entry name" value="ABC_transporter-like_ATP-bd"/>
</dbReference>
<dbReference type="InterPro" id="IPR047641">
    <property type="entry name" value="ABC_transpr_MalK/UgpC-like"/>
</dbReference>
<dbReference type="SUPFAM" id="SSF50331">
    <property type="entry name" value="MOP-like"/>
    <property type="match status" value="1"/>
</dbReference>
<dbReference type="EMBL" id="SJFN01000009">
    <property type="protein sequence ID" value="TBW39003.1"/>
    <property type="molecule type" value="Genomic_DNA"/>
</dbReference>
<dbReference type="OrthoDB" id="9767663at2"/>
<dbReference type="SUPFAM" id="SSF52540">
    <property type="entry name" value="P-loop containing nucleoside triphosphate hydrolases"/>
    <property type="match status" value="1"/>
</dbReference>
<name>A0A4Q9VV02_9HYPH</name>
<reference evidence="10 11" key="1">
    <citation type="submission" date="2019-02" db="EMBL/GenBank/DDBJ databases">
        <title>Siculibacillus lacustris gen. nov., sp. nov., a new rosette-forming bacterium isolated from a freshwater crater lake (Lake St. Ana, Romania).</title>
        <authorList>
            <person name="Felfoldi T."/>
            <person name="Marton Z."/>
            <person name="Szabo A."/>
            <person name="Mentes A."/>
            <person name="Boka K."/>
            <person name="Marialigeti K."/>
            <person name="Mathe I."/>
            <person name="Koncz M."/>
            <person name="Schumann P."/>
            <person name="Toth E."/>
        </authorList>
    </citation>
    <scope>NUCLEOTIDE SEQUENCE [LARGE SCALE GENOMIC DNA]</scope>
    <source>
        <strain evidence="10 11">SA-279</strain>
    </source>
</reference>
<evidence type="ECO:0000313" key="10">
    <source>
        <dbReference type="EMBL" id="TBW39003.1"/>
    </source>
</evidence>
<keyword evidence="5" id="KW-0547">Nucleotide-binding</keyword>
<dbReference type="Pfam" id="PF00005">
    <property type="entry name" value="ABC_tran"/>
    <property type="match status" value="1"/>
</dbReference>
<evidence type="ECO:0000256" key="8">
    <source>
        <dbReference type="ARBA" id="ARBA00023136"/>
    </source>
</evidence>
<dbReference type="FunFam" id="3.40.50.300:FF:000042">
    <property type="entry name" value="Maltose/maltodextrin ABC transporter, ATP-binding protein"/>
    <property type="match status" value="1"/>
</dbReference>
<comment type="similarity">
    <text evidence="2">Belongs to the ABC transporter superfamily.</text>
</comment>
<dbReference type="PANTHER" id="PTHR43875:SF15">
    <property type="entry name" value="TREHALOSE IMPORT ATP-BINDING PROTEIN SUGC"/>
    <property type="match status" value="1"/>
</dbReference>
<dbReference type="PROSITE" id="PS00211">
    <property type="entry name" value="ABC_TRANSPORTER_1"/>
    <property type="match status" value="1"/>
</dbReference>
<keyword evidence="11" id="KW-1185">Reference proteome</keyword>
<sequence length="358" mass="39085">MRATVVETSLSGVRVEHLTKAFDGRVVVDHIAFEVGAGELCVLLGPSGCGKSTTLRLIAGLEEPNFGRILIDDADVVAMPPKDRRISMVFQSYALFPHLDVAENIVFGLKVRGVPKAERADRLMRVVALTGLSDYLDRKPSQLSGGQRQRVALARAIVGEQPICLMDEPLSNLDAQLRGEMRLEIRALQQRLGMTMIYVTHDQIEAMTMADRVILMKDGRIEQNGVPADLYERPATMFTARFIGAPAMNLLAPQRIDGHVDEIVVGVRAEHVRLAPPRGTDRDGVVASVEYLGADTVVAVVLADGCSVAARLPGRVGARVGDAVGLAWEDFHEHRFDVASGRRLDQPHPIAPQERVRA</sequence>
<dbReference type="Gene3D" id="2.40.50.100">
    <property type="match status" value="1"/>
</dbReference>
<evidence type="ECO:0000256" key="2">
    <source>
        <dbReference type="ARBA" id="ARBA00005417"/>
    </source>
</evidence>
<dbReference type="InterPro" id="IPR012340">
    <property type="entry name" value="NA-bd_OB-fold"/>
</dbReference>
<evidence type="ECO:0000313" key="11">
    <source>
        <dbReference type="Proteomes" id="UP000292781"/>
    </source>
</evidence>
<evidence type="ECO:0000256" key="6">
    <source>
        <dbReference type="ARBA" id="ARBA00022840"/>
    </source>
</evidence>
<keyword evidence="8" id="KW-0472">Membrane</keyword>
<evidence type="ECO:0000256" key="7">
    <source>
        <dbReference type="ARBA" id="ARBA00022967"/>
    </source>
</evidence>
<evidence type="ECO:0000256" key="4">
    <source>
        <dbReference type="ARBA" id="ARBA00022475"/>
    </source>
</evidence>
<dbReference type="PANTHER" id="PTHR43875">
    <property type="entry name" value="MALTODEXTRIN IMPORT ATP-BINDING PROTEIN MSMX"/>
    <property type="match status" value="1"/>
</dbReference>